<sequence>MRMVYIIRHHIGSGRSISNETQKEMSKQNEDGSAAGDQQRSKELLDKNQRAKMLENLRYLENPMLLELYGTLFADNSSRIGHCTRAVAWAIVGLHLMRSAFKSL</sequence>
<dbReference type="AlphaFoldDB" id="A0AAW2PQL3"/>
<evidence type="ECO:0000256" key="1">
    <source>
        <dbReference type="SAM" id="MobiDB-lite"/>
    </source>
</evidence>
<feature type="compositionally biased region" description="Basic and acidic residues" evidence="1">
    <location>
        <begin position="21"/>
        <end position="30"/>
    </location>
</feature>
<comment type="caution">
    <text evidence="2">The sequence shown here is derived from an EMBL/GenBank/DDBJ whole genome shotgun (WGS) entry which is preliminary data.</text>
</comment>
<dbReference type="EMBL" id="JACGWM010000008">
    <property type="protein sequence ID" value="KAL0357204.1"/>
    <property type="molecule type" value="Genomic_DNA"/>
</dbReference>
<name>A0AAW2PQL3_9LAMI</name>
<evidence type="ECO:0000313" key="2">
    <source>
        <dbReference type="EMBL" id="KAL0357204.1"/>
    </source>
</evidence>
<feature type="region of interest" description="Disordered" evidence="1">
    <location>
        <begin position="15"/>
        <end position="46"/>
    </location>
</feature>
<proteinExistence type="predicted"/>
<gene>
    <name evidence="2" type="ORF">Scaly_1406100</name>
</gene>
<protein>
    <submittedName>
        <fullName evidence="2">Uncharacterized protein</fullName>
    </submittedName>
</protein>
<accession>A0AAW2PQL3</accession>
<reference evidence="2" key="2">
    <citation type="journal article" date="2024" name="Plant">
        <title>Genomic evolution and insights into agronomic trait innovations of Sesamum species.</title>
        <authorList>
            <person name="Miao H."/>
            <person name="Wang L."/>
            <person name="Qu L."/>
            <person name="Liu H."/>
            <person name="Sun Y."/>
            <person name="Le M."/>
            <person name="Wang Q."/>
            <person name="Wei S."/>
            <person name="Zheng Y."/>
            <person name="Lin W."/>
            <person name="Duan Y."/>
            <person name="Cao H."/>
            <person name="Xiong S."/>
            <person name="Wang X."/>
            <person name="Wei L."/>
            <person name="Li C."/>
            <person name="Ma Q."/>
            <person name="Ju M."/>
            <person name="Zhao R."/>
            <person name="Li G."/>
            <person name="Mu C."/>
            <person name="Tian Q."/>
            <person name="Mei H."/>
            <person name="Zhang T."/>
            <person name="Gao T."/>
            <person name="Zhang H."/>
        </authorList>
    </citation>
    <scope>NUCLEOTIDE SEQUENCE</scope>
    <source>
        <strain evidence="2">KEN8</strain>
    </source>
</reference>
<organism evidence="2">
    <name type="scientific">Sesamum calycinum</name>
    <dbReference type="NCBI Taxonomy" id="2727403"/>
    <lineage>
        <taxon>Eukaryota</taxon>
        <taxon>Viridiplantae</taxon>
        <taxon>Streptophyta</taxon>
        <taxon>Embryophyta</taxon>
        <taxon>Tracheophyta</taxon>
        <taxon>Spermatophyta</taxon>
        <taxon>Magnoliopsida</taxon>
        <taxon>eudicotyledons</taxon>
        <taxon>Gunneridae</taxon>
        <taxon>Pentapetalae</taxon>
        <taxon>asterids</taxon>
        <taxon>lamiids</taxon>
        <taxon>Lamiales</taxon>
        <taxon>Pedaliaceae</taxon>
        <taxon>Sesamum</taxon>
    </lineage>
</organism>
<reference evidence="2" key="1">
    <citation type="submission" date="2020-06" db="EMBL/GenBank/DDBJ databases">
        <authorList>
            <person name="Li T."/>
            <person name="Hu X."/>
            <person name="Zhang T."/>
            <person name="Song X."/>
            <person name="Zhang H."/>
            <person name="Dai N."/>
            <person name="Sheng W."/>
            <person name="Hou X."/>
            <person name="Wei L."/>
        </authorList>
    </citation>
    <scope>NUCLEOTIDE SEQUENCE</scope>
    <source>
        <strain evidence="2">KEN8</strain>
        <tissue evidence="2">Leaf</tissue>
    </source>
</reference>